<dbReference type="EC" id="2.4.99.28" evidence="14"/>
<evidence type="ECO:0000256" key="8">
    <source>
        <dbReference type="ARBA" id="ARBA00023136"/>
    </source>
</evidence>
<feature type="transmembrane region" description="Helical" evidence="17">
    <location>
        <begin position="12"/>
        <end position="31"/>
    </location>
</feature>
<evidence type="ECO:0000256" key="4">
    <source>
        <dbReference type="ARBA" id="ARBA00022692"/>
    </source>
</evidence>
<keyword evidence="18" id="KW-0131">Cell cycle</keyword>
<comment type="caution">
    <text evidence="18">The sequence shown here is derived from an EMBL/GenBank/DDBJ whole genome shotgun (WGS) entry which is preliminary data.</text>
</comment>
<dbReference type="EMBL" id="NVNL01000075">
    <property type="protein sequence ID" value="PEA86407.1"/>
    <property type="molecule type" value="Genomic_DNA"/>
</dbReference>
<dbReference type="AlphaFoldDB" id="A0A9X6TI29"/>
<evidence type="ECO:0000256" key="1">
    <source>
        <dbReference type="ARBA" id="ARBA00004141"/>
    </source>
</evidence>
<keyword evidence="7 17" id="KW-1133">Transmembrane helix</keyword>
<feature type="transmembrane region" description="Helical" evidence="17">
    <location>
        <begin position="308"/>
        <end position="333"/>
    </location>
</feature>
<feature type="transmembrane region" description="Helical" evidence="17">
    <location>
        <begin position="137"/>
        <end position="156"/>
    </location>
</feature>
<dbReference type="Pfam" id="PF01098">
    <property type="entry name" value="FTSW_RODA_SPOVE"/>
    <property type="match status" value="1"/>
</dbReference>
<keyword evidence="5" id="KW-0133">Cell shape</keyword>
<dbReference type="GO" id="GO:0051301">
    <property type="term" value="P:cell division"/>
    <property type="evidence" value="ECO:0007669"/>
    <property type="project" value="UniProtKB-KW"/>
</dbReference>
<evidence type="ECO:0000256" key="14">
    <source>
        <dbReference type="ARBA" id="ARBA00044770"/>
    </source>
</evidence>
<proteinExistence type="inferred from homology"/>
<comment type="function">
    <text evidence="16">Peptidoglycan polymerase that is essential for cell division.</text>
</comment>
<evidence type="ECO:0000313" key="18">
    <source>
        <dbReference type="EMBL" id="PEA86407.1"/>
    </source>
</evidence>
<dbReference type="GO" id="GO:0008360">
    <property type="term" value="P:regulation of cell shape"/>
    <property type="evidence" value="ECO:0007669"/>
    <property type="project" value="UniProtKB-KW"/>
</dbReference>
<dbReference type="GO" id="GO:0008955">
    <property type="term" value="F:peptidoglycan glycosyltransferase activity"/>
    <property type="evidence" value="ECO:0007669"/>
    <property type="project" value="UniProtKB-EC"/>
</dbReference>
<evidence type="ECO:0000256" key="13">
    <source>
        <dbReference type="ARBA" id="ARBA00041418"/>
    </source>
</evidence>
<keyword evidence="6" id="KW-0573">Peptidoglycan synthesis</keyword>
<dbReference type="PANTHER" id="PTHR30474">
    <property type="entry name" value="CELL CYCLE PROTEIN"/>
    <property type="match status" value="1"/>
</dbReference>
<evidence type="ECO:0000256" key="11">
    <source>
        <dbReference type="ARBA" id="ARBA00038053"/>
    </source>
</evidence>
<feature type="transmembrane region" description="Helical" evidence="17">
    <location>
        <begin position="189"/>
        <end position="208"/>
    </location>
</feature>
<feature type="transmembrane region" description="Helical" evidence="17">
    <location>
        <begin position="106"/>
        <end position="128"/>
    </location>
</feature>
<sequence length="370" mass="40648">MIKILKPIDYLLVFSLFVTCIVGIIMMYSASSIVAVKNYGYSNDYFFRSQANIFFLGTIGFFICMIIPYQMWKKRIVSILIVTGSISLLFLVLWKGKVVNNAQSWIFGIQPAEFIKLGATIVLARFFAIRQELNKPVWYGSGKIIFFLLATFFLIFKQPNLGSALLILAIGSSIFFCSGININLLIKKIALTSIFWVPFLYFTIKYGLSEVQMSRITTALNPFDDVQGSGYQLVNSFIAIGSGGIIGRGLGNSIQKDGYLPEPHTDFIMAIISEELGFIGVLTIMIGLLTIVLCSFRIAQKSKDLFGSLIAIGIGSMIGFQSVVNLGGITGLIPLTGTPLPFVSFGGSSLLMNLMAIGILLNISIFNNIK</sequence>
<evidence type="ECO:0000256" key="10">
    <source>
        <dbReference type="ARBA" id="ARBA00033270"/>
    </source>
</evidence>
<reference evidence="18 19" key="1">
    <citation type="submission" date="2017-09" db="EMBL/GenBank/DDBJ databases">
        <title>Large-scale bioinformatics analysis of Bacillus genomes uncovers conserved roles of natural products in bacterial physiology.</title>
        <authorList>
            <consortium name="Agbiome Team Llc"/>
            <person name="Bleich R.M."/>
            <person name="Grubbs K.J."/>
            <person name="Santa Maria K.C."/>
            <person name="Allen S.E."/>
            <person name="Farag S."/>
            <person name="Shank E.A."/>
            <person name="Bowers A."/>
        </authorList>
    </citation>
    <scope>NUCLEOTIDE SEQUENCE [LARGE SCALE GENOMIC DNA]</scope>
    <source>
        <strain evidence="18 19">AFS089089</strain>
    </source>
</reference>
<feature type="transmembrane region" description="Helical" evidence="17">
    <location>
        <begin position="276"/>
        <end position="296"/>
    </location>
</feature>
<evidence type="ECO:0000256" key="3">
    <source>
        <dbReference type="ARBA" id="ARBA00022679"/>
    </source>
</evidence>
<comment type="similarity">
    <text evidence="11">Belongs to the SEDS family. FtsW subfamily.</text>
</comment>
<keyword evidence="4 17" id="KW-0812">Transmembrane</keyword>
<feature type="transmembrane region" description="Helical" evidence="17">
    <location>
        <begin position="162"/>
        <end position="182"/>
    </location>
</feature>
<accession>A0A9X6TI29</accession>
<evidence type="ECO:0000256" key="5">
    <source>
        <dbReference type="ARBA" id="ARBA00022960"/>
    </source>
</evidence>
<feature type="transmembrane region" description="Helical" evidence="17">
    <location>
        <begin position="51"/>
        <end position="69"/>
    </location>
</feature>
<evidence type="ECO:0000256" key="2">
    <source>
        <dbReference type="ARBA" id="ARBA00022676"/>
    </source>
</evidence>
<dbReference type="GO" id="GO:0005886">
    <property type="term" value="C:plasma membrane"/>
    <property type="evidence" value="ECO:0007669"/>
    <property type="project" value="TreeGrafter"/>
</dbReference>
<evidence type="ECO:0000256" key="17">
    <source>
        <dbReference type="SAM" id="Phobius"/>
    </source>
</evidence>
<name>A0A9X6TI29_BACTU</name>
<feature type="transmembrane region" description="Helical" evidence="17">
    <location>
        <begin position="345"/>
        <end position="366"/>
    </location>
</feature>
<evidence type="ECO:0000256" key="15">
    <source>
        <dbReference type="ARBA" id="ARBA00049902"/>
    </source>
</evidence>
<dbReference type="RefSeq" id="WP_098902659.1">
    <property type="nucleotide sequence ID" value="NZ_NVNL01000075.1"/>
</dbReference>
<keyword evidence="3" id="KW-0808">Transferase</keyword>
<dbReference type="Proteomes" id="UP000220702">
    <property type="component" value="Unassembled WGS sequence"/>
</dbReference>
<keyword evidence="2" id="KW-0328">Glycosyltransferase</keyword>
<dbReference type="GO" id="GO:0015648">
    <property type="term" value="F:lipid-linked peptidoglycan transporter activity"/>
    <property type="evidence" value="ECO:0007669"/>
    <property type="project" value="TreeGrafter"/>
</dbReference>
<evidence type="ECO:0000256" key="7">
    <source>
        <dbReference type="ARBA" id="ARBA00022989"/>
    </source>
</evidence>
<keyword evidence="8 17" id="KW-0472">Membrane</keyword>
<feature type="transmembrane region" description="Helical" evidence="17">
    <location>
        <begin position="76"/>
        <end position="94"/>
    </location>
</feature>
<evidence type="ECO:0000256" key="16">
    <source>
        <dbReference type="ARBA" id="ARBA00049966"/>
    </source>
</evidence>
<dbReference type="GO" id="GO:0032153">
    <property type="term" value="C:cell division site"/>
    <property type="evidence" value="ECO:0007669"/>
    <property type="project" value="TreeGrafter"/>
</dbReference>
<evidence type="ECO:0000256" key="9">
    <source>
        <dbReference type="ARBA" id="ARBA00032370"/>
    </source>
</evidence>
<protein>
    <recommendedName>
        <fullName evidence="12">Probable peptidoglycan glycosyltransferase FtsW</fullName>
        <ecNumber evidence="14">2.4.99.28</ecNumber>
    </recommendedName>
    <alternativeName>
        <fullName evidence="13">Cell division protein FtsW</fullName>
    </alternativeName>
    <alternativeName>
        <fullName evidence="10">Cell wall polymerase</fullName>
    </alternativeName>
    <alternativeName>
        <fullName evidence="9">Peptidoglycan polymerase</fullName>
    </alternativeName>
</protein>
<evidence type="ECO:0000256" key="12">
    <source>
        <dbReference type="ARBA" id="ARBA00041185"/>
    </source>
</evidence>
<dbReference type="PANTHER" id="PTHR30474:SF2">
    <property type="entry name" value="PEPTIDOGLYCAN GLYCOSYLTRANSFERASE FTSW-RELATED"/>
    <property type="match status" value="1"/>
</dbReference>
<evidence type="ECO:0000313" key="19">
    <source>
        <dbReference type="Proteomes" id="UP000220702"/>
    </source>
</evidence>
<comment type="catalytic activity">
    <reaction evidence="15">
        <text>[GlcNAc-(1-&gt;4)-Mur2Ac(oyl-L-Ala-gamma-D-Glu-L-Lys-D-Ala-D-Ala)](n)-di-trans,octa-cis-undecaprenyl diphosphate + beta-D-GlcNAc-(1-&gt;4)-Mur2Ac(oyl-L-Ala-gamma-D-Glu-L-Lys-D-Ala-D-Ala)-di-trans,octa-cis-undecaprenyl diphosphate = [GlcNAc-(1-&gt;4)-Mur2Ac(oyl-L-Ala-gamma-D-Glu-L-Lys-D-Ala-D-Ala)](n+1)-di-trans,octa-cis-undecaprenyl diphosphate + di-trans,octa-cis-undecaprenyl diphosphate + H(+)</text>
        <dbReference type="Rhea" id="RHEA:23708"/>
        <dbReference type="Rhea" id="RHEA-COMP:9602"/>
        <dbReference type="Rhea" id="RHEA-COMP:9603"/>
        <dbReference type="ChEBI" id="CHEBI:15378"/>
        <dbReference type="ChEBI" id="CHEBI:58405"/>
        <dbReference type="ChEBI" id="CHEBI:60033"/>
        <dbReference type="ChEBI" id="CHEBI:78435"/>
        <dbReference type="EC" id="2.4.99.28"/>
    </reaction>
</comment>
<comment type="subcellular location">
    <subcellularLocation>
        <location evidence="1">Membrane</location>
        <topology evidence="1">Multi-pass membrane protein</topology>
    </subcellularLocation>
</comment>
<evidence type="ECO:0000256" key="6">
    <source>
        <dbReference type="ARBA" id="ARBA00022984"/>
    </source>
</evidence>
<keyword evidence="18" id="KW-0132">Cell division</keyword>
<dbReference type="GO" id="GO:0009252">
    <property type="term" value="P:peptidoglycan biosynthetic process"/>
    <property type="evidence" value="ECO:0007669"/>
    <property type="project" value="UniProtKB-KW"/>
</dbReference>
<organism evidence="18 19">
    <name type="scientific">Bacillus thuringiensis</name>
    <dbReference type="NCBI Taxonomy" id="1428"/>
    <lineage>
        <taxon>Bacteria</taxon>
        <taxon>Bacillati</taxon>
        <taxon>Bacillota</taxon>
        <taxon>Bacilli</taxon>
        <taxon>Bacillales</taxon>
        <taxon>Bacillaceae</taxon>
        <taxon>Bacillus</taxon>
        <taxon>Bacillus cereus group</taxon>
    </lineage>
</organism>
<gene>
    <name evidence="18" type="ORF">CON71_30105</name>
</gene>
<dbReference type="InterPro" id="IPR001182">
    <property type="entry name" value="FtsW/RodA"/>
</dbReference>